<accession>A0AC35UIN4</accession>
<dbReference type="WBParaSite" id="RSKR_0001168600.1">
    <property type="protein sequence ID" value="RSKR_0001168600.1"/>
    <property type="gene ID" value="RSKR_0001168600"/>
</dbReference>
<sequence length="266" mass="29974">MDQQRQSRHRSRFDNNVAMEKIVEGVEGGIQTIIRRTRTLSADASKVVQNIQQLTFETQSVFGKFVQIMKQPTEVIETYNLKELEVASMIISYGMLAFLIGSTIATFMTNKLVGEVMDPQSLILFNYFILPVLLWLKYIPINNAIVETELLTERVYYMISTVYGICHGILVAKFVSNHSTYCGLINAVALFGFFRLKRGNELKLEGLKLEISLVAVSVASVLASSVVVERNLTLGIETAILYGTINFIASKLYQHFKDEVNTFSSF</sequence>
<evidence type="ECO:0000313" key="1">
    <source>
        <dbReference type="Proteomes" id="UP000095286"/>
    </source>
</evidence>
<reference evidence="2" key="1">
    <citation type="submission" date="2016-11" db="UniProtKB">
        <authorList>
            <consortium name="WormBaseParasite"/>
        </authorList>
    </citation>
    <scope>IDENTIFICATION</scope>
    <source>
        <strain evidence="2">KR3021</strain>
    </source>
</reference>
<name>A0AC35UIN4_9BILA</name>
<protein>
    <submittedName>
        <fullName evidence="2">Transmembrane protein</fullName>
    </submittedName>
</protein>
<proteinExistence type="predicted"/>
<dbReference type="Proteomes" id="UP000095286">
    <property type="component" value="Unplaced"/>
</dbReference>
<evidence type="ECO:0000313" key="2">
    <source>
        <dbReference type="WBParaSite" id="RSKR_0001168600.1"/>
    </source>
</evidence>
<organism evidence="1 2">
    <name type="scientific">Rhabditophanes sp. KR3021</name>
    <dbReference type="NCBI Taxonomy" id="114890"/>
    <lineage>
        <taxon>Eukaryota</taxon>
        <taxon>Metazoa</taxon>
        <taxon>Ecdysozoa</taxon>
        <taxon>Nematoda</taxon>
        <taxon>Chromadorea</taxon>
        <taxon>Rhabditida</taxon>
        <taxon>Tylenchina</taxon>
        <taxon>Panagrolaimomorpha</taxon>
        <taxon>Strongyloidoidea</taxon>
        <taxon>Alloionematidae</taxon>
        <taxon>Rhabditophanes</taxon>
    </lineage>
</organism>